<feature type="compositionally biased region" description="Basic and acidic residues" evidence="1">
    <location>
        <begin position="136"/>
        <end position="157"/>
    </location>
</feature>
<organism evidence="2 3">
    <name type="scientific">Diutina rugosa</name>
    <name type="common">Yeast</name>
    <name type="synonym">Candida rugosa</name>
    <dbReference type="NCBI Taxonomy" id="5481"/>
    <lineage>
        <taxon>Eukaryota</taxon>
        <taxon>Fungi</taxon>
        <taxon>Dikarya</taxon>
        <taxon>Ascomycota</taxon>
        <taxon>Saccharomycotina</taxon>
        <taxon>Pichiomycetes</taxon>
        <taxon>Debaryomycetaceae</taxon>
        <taxon>Diutina</taxon>
    </lineage>
</organism>
<feature type="compositionally biased region" description="Basic and acidic residues" evidence="1">
    <location>
        <begin position="100"/>
        <end position="116"/>
    </location>
</feature>
<dbReference type="AlphaFoldDB" id="A0A642URY6"/>
<evidence type="ECO:0000256" key="1">
    <source>
        <dbReference type="SAM" id="MobiDB-lite"/>
    </source>
</evidence>
<dbReference type="OrthoDB" id="5378975at2759"/>
<dbReference type="Proteomes" id="UP000449547">
    <property type="component" value="Unassembled WGS sequence"/>
</dbReference>
<dbReference type="PANTHER" id="PTHR38698">
    <property type="entry name" value="EXPRESSED PROTEIN"/>
    <property type="match status" value="1"/>
</dbReference>
<dbReference type="GeneID" id="54780737"/>
<dbReference type="InterPro" id="IPR031355">
    <property type="entry name" value="YBL010C/LAA2-like"/>
</dbReference>
<keyword evidence="3" id="KW-1185">Reference proteome</keyword>
<feature type="region of interest" description="Disordered" evidence="1">
    <location>
        <begin position="81"/>
        <end position="226"/>
    </location>
</feature>
<protein>
    <submittedName>
        <fullName evidence="2">Uncharacterized protein</fullName>
    </submittedName>
</protein>
<dbReference type="VEuPathDB" id="FungiDB:DIURU_002086"/>
<reference evidence="2 3" key="1">
    <citation type="submission" date="2019-07" db="EMBL/GenBank/DDBJ databases">
        <title>Genome assembly of two rare yeast pathogens: Diutina rugosa and Trichomonascus ciferrii.</title>
        <authorList>
            <person name="Mixao V."/>
            <person name="Saus E."/>
            <person name="Hansen A."/>
            <person name="Lass-Flor C."/>
            <person name="Gabaldon T."/>
        </authorList>
    </citation>
    <scope>NUCLEOTIDE SEQUENCE [LARGE SCALE GENOMIC DNA]</scope>
    <source>
        <strain evidence="2 3">CBS 613</strain>
    </source>
</reference>
<feature type="compositionally biased region" description="Basic and acidic residues" evidence="1">
    <location>
        <begin position="81"/>
        <end position="90"/>
    </location>
</feature>
<dbReference type="EMBL" id="SWFT01000064">
    <property type="protein sequence ID" value="KAA8904134.1"/>
    <property type="molecule type" value="Genomic_DNA"/>
</dbReference>
<name>A0A642URY6_DIURU</name>
<dbReference type="RefSeq" id="XP_034013219.1">
    <property type="nucleotide sequence ID" value="XM_034154699.1"/>
</dbReference>
<feature type="compositionally biased region" description="Basic and acidic residues" evidence="1">
    <location>
        <begin position="164"/>
        <end position="197"/>
    </location>
</feature>
<proteinExistence type="predicted"/>
<dbReference type="Pfam" id="PF17104">
    <property type="entry name" value="YBL010C_LAA2"/>
    <property type="match status" value="1"/>
</dbReference>
<accession>A0A642URY6</accession>
<dbReference type="PANTHER" id="PTHR38698:SF1">
    <property type="entry name" value="FUNGAL PROTEIN"/>
    <property type="match status" value="1"/>
</dbReference>
<sequence length="481" mass="52889">MENEAIVHSEGPGVESVKETGSGLLPELNSPSGLSPPDSSADVISPRADVLAEYEGDNDALSSGGEGLHTNFIDDFIADSKTEGHADSGENKINGANSTKEGELLPDFKTKDEPKSDSLQNTEDLLDIGSELTETQEIKETLEDTTKDVIIPKKNDDASETIESTEKKSTDIEESLSQKDLQKQEDAIEDSRFEKDIAATTNNETKPNNDEVGNNVGDDDFDDDDDDFDDFNEFQGSTDFENPIIDDVEFSASTDTTGVFPESLFKNLDAYRSKLDDVLASIFDDLNVVDSVTNREAISLLDDRSRQVSEEIARLPRLKPPNWTRSIIRHNLLISLGIPINLDETAGAPAGGSLMAKSGPSAHKIDWKGLPVPAFEALNLEQAAADEILAKSAATLSRIDVDNLTNSTAQFLQTQPESVVDAKLELFKSNYTELLTLASVWQHQLEEQTKNTEIYGEVVQSMIGYSHKKQREEIMEEKRRK</sequence>
<dbReference type="OMA" id="LKWICVE"/>
<comment type="caution">
    <text evidence="2">The sequence shown here is derived from an EMBL/GenBank/DDBJ whole genome shotgun (WGS) entry which is preliminary data.</text>
</comment>
<feature type="region of interest" description="Disordered" evidence="1">
    <location>
        <begin position="1"/>
        <end position="45"/>
    </location>
</feature>
<feature type="compositionally biased region" description="Acidic residues" evidence="1">
    <location>
        <begin position="217"/>
        <end position="226"/>
    </location>
</feature>
<evidence type="ECO:0000313" key="3">
    <source>
        <dbReference type="Proteomes" id="UP000449547"/>
    </source>
</evidence>
<gene>
    <name evidence="2" type="ORF">DIURU_002086</name>
</gene>
<evidence type="ECO:0000313" key="2">
    <source>
        <dbReference type="EMBL" id="KAA8904134.1"/>
    </source>
</evidence>